<gene>
    <name evidence="3" type="ORF">SAMEA4029009_CIC11G00000000849</name>
</gene>
<dbReference type="EMBL" id="LT635765">
    <property type="protein sequence ID" value="SGZ51661.1"/>
    <property type="molecule type" value="Genomic_DNA"/>
</dbReference>
<dbReference type="GO" id="GO:0003677">
    <property type="term" value="F:DNA binding"/>
    <property type="evidence" value="ECO:0007669"/>
    <property type="project" value="TreeGrafter"/>
</dbReference>
<dbReference type="Gene3D" id="1.10.8.60">
    <property type="match status" value="1"/>
</dbReference>
<organism evidence="3 4">
    <name type="scientific">Sungouiella intermedia</name>
    <dbReference type="NCBI Taxonomy" id="45354"/>
    <lineage>
        <taxon>Eukaryota</taxon>
        <taxon>Fungi</taxon>
        <taxon>Dikarya</taxon>
        <taxon>Ascomycota</taxon>
        <taxon>Saccharomycotina</taxon>
        <taxon>Pichiomycetes</taxon>
        <taxon>Metschnikowiaceae</taxon>
        <taxon>Sungouiella</taxon>
    </lineage>
</organism>
<dbReference type="InterPro" id="IPR003959">
    <property type="entry name" value="ATPase_AAA_core"/>
</dbReference>
<dbReference type="CDD" id="cd00009">
    <property type="entry name" value="AAA"/>
    <property type="match status" value="1"/>
</dbReference>
<feature type="region of interest" description="Disordered" evidence="1">
    <location>
        <begin position="298"/>
        <end position="320"/>
    </location>
</feature>
<evidence type="ECO:0000259" key="2">
    <source>
        <dbReference type="SMART" id="SM00382"/>
    </source>
</evidence>
<protein>
    <submittedName>
        <fullName evidence="3">CIC11C00000000849</fullName>
    </submittedName>
</protein>
<dbReference type="AlphaFoldDB" id="A0A1L0G513"/>
<dbReference type="PANTHER" id="PTHR23389">
    <property type="entry name" value="CHROMOSOME TRANSMISSION FIDELITY FACTOR 18"/>
    <property type="match status" value="1"/>
</dbReference>
<dbReference type="GO" id="GO:0005634">
    <property type="term" value="C:nucleus"/>
    <property type="evidence" value="ECO:0007669"/>
    <property type="project" value="TreeGrafter"/>
</dbReference>
<evidence type="ECO:0000313" key="4">
    <source>
        <dbReference type="Proteomes" id="UP000182259"/>
    </source>
</evidence>
<dbReference type="SMART" id="SM00382">
    <property type="entry name" value="AAA"/>
    <property type="match status" value="1"/>
</dbReference>
<accession>A0A1L0G513</accession>
<dbReference type="Gene3D" id="3.40.50.300">
    <property type="entry name" value="P-loop containing nucleotide triphosphate hydrolases"/>
    <property type="match status" value="1"/>
</dbReference>
<dbReference type="Proteomes" id="UP000182259">
    <property type="component" value="Chromosome II"/>
</dbReference>
<dbReference type="GO" id="GO:0016887">
    <property type="term" value="F:ATP hydrolysis activity"/>
    <property type="evidence" value="ECO:0007669"/>
    <property type="project" value="InterPro"/>
</dbReference>
<proteinExistence type="predicted"/>
<evidence type="ECO:0000256" key="1">
    <source>
        <dbReference type="SAM" id="MobiDB-lite"/>
    </source>
</evidence>
<evidence type="ECO:0000313" key="3">
    <source>
        <dbReference type="EMBL" id="SGZ51661.1"/>
    </source>
</evidence>
<feature type="compositionally biased region" description="Polar residues" evidence="1">
    <location>
        <begin position="21"/>
        <end position="33"/>
    </location>
</feature>
<dbReference type="InterPro" id="IPR027417">
    <property type="entry name" value="P-loop_NTPase"/>
</dbReference>
<feature type="compositionally biased region" description="Basic and acidic residues" evidence="1">
    <location>
        <begin position="298"/>
        <end position="313"/>
    </location>
</feature>
<dbReference type="Pfam" id="PF00004">
    <property type="entry name" value="AAA"/>
    <property type="match status" value="1"/>
</dbReference>
<dbReference type="SUPFAM" id="SSF52540">
    <property type="entry name" value="P-loop containing nucleoside triphosphate hydrolases"/>
    <property type="match status" value="1"/>
</dbReference>
<name>A0A1L0G513_9ASCO</name>
<feature type="region of interest" description="Disordered" evidence="1">
    <location>
        <begin position="20"/>
        <end position="39"/>
    </location>
</feature>
<feature type="domain" description="AAA+ ATPase" evidence="2">
    <location>
        <begin position="179"/>
        <end position="376"/>
    </location>
</feature>
<dbReference type="PANTHER" id="PTHR23389:SF3">
    <property type="entry name" value="CHROMOSOME TRANSMISSION FIDELITY PROTEIN 18 HOMOLOG"/>
    <property type="match status" value="1"/>
</dbReference>
<sequence>MSDKSQGMFPSLSESLLFAGDSQSLDNSGTHSQEPSDEQNIADIEYKPTANKLQATKTAKLFDGSTITLRPRMKTVPKIDFSDSDTILDMDILHERVTKRELILKSRETLKGLERGNKSKESPQIWTDKYKPRSFMELCSAGNERQYKQILQFLRKWSSVAQNQPAVEDDYVDHLGRPSKKVLLVHGASGSGKTTIVHLLARQMGYVVQELNAANSMDTMHGVESSEGASRFANATAALRLKIQNAMTSNTLDLTKNIDDIEQEVKTKPTCLVIDEIDSSINAGDIVKVINDLVASDNRSRSAKEDSKDDKHNKGAKGKKKTPFVLRRPIICIANNIYSQNVKSYGPNPMDKLRPICELVSFRRPVTSRSKNGRISVSAQRSVKELLLKVNTQEKLGLDQKDISEVFEVCEGDIRACLNYMQFTSRKLDPKLYSFLPSLNGKANSTHKDESLSWFGVVDQIFQRDSRLSKDENFEIMLDMMISGEGKSAASGSLDKIIRGCFNKYLDIVHLQDDSVARPAEISDWMYYYDLLNSSARDNFFYPALTTLKFWSLFSDISPRKISDENSIIPNARGMDFEAMELMKQNKTLVKRLCDHMPLSLKVALCGSSSNTEFYASQFVPFLDTMLSPEIGSARAKSSLKPYEKHAVEKLALLVSDLDIKLETSRDMETNQNSLSFAPNWDTITIFESGLAPQPFAARAKALYAKRQWLFPILQGELETTSASRLKKRAKSQTPVEPEAVKAKRARITSSVDYFKNQYDVISTQLDTPVKPLDHSTSRIWVKYHEGFSNAVKKNIGWTDLWSR</sequence>
<dbReference type="InterPro" id="IPR003593">
    <property type="entry name" value="AAA+_ATPase"/>
</dbReference>
<reference evidence="3 4" key="1">
    <citation type="submission" date="2016-10" db="EMBL/GenBank/DDBJ databases">
        <authorList>
            <person name="de Groot N.N."/>
        </authorList>
    </citation>
    <scope>NUCLEOTIDE SEQUENCE [LARGE SCALE GENOMIC DNA]</scope>
    <source>
        <strain evidence="3 4">PYCC 4715</strain>
    </source>
</reference>
<dbReference type="GO" id="GO:0005524">
    <property type="term" value="F:ATP binding"/>
    <property type="evidence" value="ECO:0007669"/>
    <property type="project" value="InterPro"/>
</dbReference>